<sequence>MPFPPLAEPASDLSEDEARRHAHQVILAGHGMTAQRRLAAARVLVIGADEIGAPLIAHLADWGVGTIGISDGSPLNPWDRYLGIVADEPATRADAWARALTATHPAVRTVVEGRFDVTTAADLVAGYDLVVCAGEDPARCQLADDVCAQAGKPYVWGSMDATGGRVAVFWDVHGATLRDLFPEPPTPYFRGMSGALRAVGSWLAVTMATEALKLLTGAGEPLVGRVMKYDAMAATCVTVPLRRDPRTDRPAEPTAAEPFFGLLSPQAAVAARESTLSVEELKELLDGEEPIALVDVREPDEYAFVSLPGSTLVPKDEFLNGDAVQRLPTDRRIVFLCRSGIRSAEVLAVARQAGRLDTAHLGGGIVAWAERIDPSLPTY</sequence>
<dbReference type="CDD" id="cd00158">
    <property type="entry name" value="RHOD"/>
    <property type="match status" value="1"/>
</dbReference>
<gene>
    <name evidence="2" type="ORF">O1G21_27185</name>
</gene>
<reference evidence="3" key="1">
    <citation type="submission" date="2022-12" db="EMBL/GenBank/DDBJ databases">
        <authorList>
            <person name="Mo P."/>
        </authorList>
    </citation>
    <scope>NUCLEOTIDE SEQUENCE [LARGE SCALE GENOMIC DNA]</scope>
    <source>
        <strain evidence="3">HUAS 3-15</strain>
    </source>
</reference>
<dbReference type="InterPro" id="IPR035985">
    <property type="entry name" value="Ubiquitin-activating_enz"/>
</dbReference>
<dbReference type="PANTHER" id="PTHR44086">
    <property type="entry name" value="THIOSULFATE SULFURTRANSFERASE RDL2, MITOCHONDRIAL-RELATED"/>
    <property type="match status" value="1"/>
</dbReference>
<dbReference type="RefSeq" id="WP_270147327.1">
    <property type="nucleotide sequence ID" value="NZ_CP115450.1"/>
</dbReference>
<keyword evidence="2" id="KW-0808">Transferase</keyword>
<feature type="domain" description="Rhodanese" evidence="1">
    <location>
        <begin position="287"/>
        <end position="377"/>
    </location>
</feature>
<evidence type="ECO:0000313" key="3">
    <source>
        <dbReference type="Proteomes" id="UP001212821"/>
    </source>
</evidence>
<dbReference type="PROSITE" id="PS50206">
    <property type="entry name" value="RHODANESE_3"/>
    <property type="match status" value="1"/>
</dbReference>
<dbReference type="EMBL" id="CP115450">
    <property type="protein sequence ID" value="WBP89163.1"/>
    <property type="molecule type" value="Genomic_DNA"/>
</dbReference>
<dbReference type="Gene3D" id="3.40.250.10">
    <property type="entry name" value="Rhodanese-like domain"/>
    <property type="match status" value="1"/>
</dbReference>
<dbReference type="PANTHER" id="PTHR44086:SF10">
    <property type="entry name" value="THIOSULFATE SULFURTRANSFERASE_RHODANESE-LIKE DOMAIN-CONTAINING PROTEIN 3"/>
    <property type="match status" value="1"/>
</dbReference>
<dbReference type="InterPro" id="IPR000594">
    <property type="entry name" value="ThiF_NAD_FAD-bd"/>
</dbReference>
<proteinExistence type="predicted"/>
<evidence type="ECO:0000313" key="2">
    <source>
        <dbReference type="EMBL" id="WBP89163.1"/>
    </source>
</evidence>
<dbReference type="Pfam" id="PF00581">
    <property type="entry name" value="Rhodanese"/>
    <property type="match status" value="1"/>
</dbReference>
<dbReference type="SUPFAM" id="SSF69572">
    <property type="entry name" value="Activating enzymes of the ubiquitin-like proteins"/>
    <property type="match status" value="1"/>
</dbReference>
<keyword evidence="2" id="KW-0548">Nucleotidyltransferase</keyword>
<evidence type="ECO:0000259" key="1">
    <source>
        <dbReference type="PROSITE" id="PS50206"/>
    </source>
</evidence>
<protein>
    <submittedName>
        <fullName evidence="2">ThiF family adenylyltransferase</fullName>
    </submittedName>
</protein>
<organism evidence="2 3">
    <name type="scientific">Kitasatospora cathayae</name>
    <dbReference type="NCBI Taxonomy" id="3004092"/>
    <lineage>
        <taxon>Bacteria</taxon>
        <taxon>Bacillati</taxon>
        <taxon>Actinomycetota</taxon>
        <taxon>Actinomycetes</taxon>
        <taxon>Kitasatosporales</taxon>
        <taxon>Streptomycetaceae</taxon>
        <taxon>Kitasatospora</taxon>
    </lineage>
</organism>
<dbReference type="InterPro" id="IPR036873">
    <property type="entry name" value="Rhodanese-like_dom_sf"/>
</dbReference>
<dbReference type="GO" id="GO:0016779">
    <property type="term" value="F:nucleotidyltransferase activity"/>
    <property type="evidence" value="ECO:0007669"/>
    <property type="project" value="UniProtKB-KW"/>
</dbReference>
<dbReference type="Gene3D" id="3.40.50.720">
    <property type="entry name" value="NAD(P)-binding Rossmann-like Domain"/>
    <property type="match status" value="1"/>
</dbReference>
<keyword evidence="3" id="KW-1185">Reference proteome</keyword>
<dbReference type="Proteomes" id="UP001212821">
    <property type="component" value="Chromosome"/>
</dbReference>
<accession>A0ABY7Q8X2</accession>
<dbReference type="SMART" id="SM00450">
    <property type="entry name" value="RHOD"/>
    <property type="match status" value="1"/>
</dbReference>
<dbReference type="Pfam" id="PF00899">
    <property type="entry name" value="ThiF"/>
    <property type="match status" value="1"/>
</dbReference>
<dbReference type="InterPro" id="IPR001763">
    <property type="entry name" value="Rhodanese-like_dom"/>
</dbReference>
<name>A0ABY7Q8X2_9ACTN</name>